<dbReference type="EMBL" id="JBFWIC010000017">
    <property type="protein sequence ID" value="MEZ0475495.1"/>
    <property type="molecule type" value="Genomic_DNA"/>
</dbReference>
<reference evidence="1 2" key="1">
    <citation type="submission" date="2024-07" db="EMBL/GenBank/DDBJ databases">
        <title>Luteimonas salilacus sp. nov., isolated from the shore soil of Salt Lake in Tibet of China.</title>
        <authorList>
            <person name="Zhang X."/>
            <person name="Li A."/>
        </authorList>
    </citation>
    <scope>NUCLEOTIDE SEQUENCE [LARGE SCALE GENOMIC DNA]</scope>
    <source>
        <strain evidence="1 2">B3-2-R+30</strain>
    </source>
</reference>
<dbReference type="Gene3D" id="2.30.110.20">
    <property type="entry name" value="Hcp1-like"/>
    <property type="match status" value="1"/>
</dbReference>
<gene>
    <name evidence="1" type="ORF">AB6713_12860</name>
</gene>
<comment type="caution">
    <text evidence="1">The sequence shown here is derived from an EMBL/GenBank/DDBJ whole genome shotgun (WGS) entry which is preliminary data.</text>
</comment>
<protein>
    <submittedName>
        <fullName evidence="1">Hcp family type VI secretion system effector</fullName>
    </submittedName>
</protein>
<evidence type="ECO:0000313" key="1">
    <source>
        <dbReference type="EMBL" id="MEZ0475495.1"/>
    </source>
</evidence>
<proteinExistence type="predicted"/>
<dbReference type="RefSeq" id="WP_370562485.1">
    <property type="nucleotide sequence ID" value="NZ_JBFWIB010000002.1"/>
</dbReference>
<keyword evidence="2" id="KW-1185">Reference proteome</keyword>
<dbReference type="PANTHER" id="PTHR36152:SF5">
    <property type="entry name" value="PROTEIN HCP1"/>
    <property type="match status" value="1"/>
</dbReference>
<dbReference type="Pfam" id="PF05638">
    <property type="entry name" value="T6SS_HCP"/>
    <property type="match status" value="1"/>
</dbReference>
<name>A0ABV4HRY5_9GAMM</name>
<sequence length="163" mass="17385">MASDYLLEIDGIKGESLDEKFKDCIEIDSWGFTTTNMGGTGRGGGGGTGKAEVSDLQFNKQADKSTPLLMKASFAGDHVKKAVLHCRKAGGKGGQVEYMTITVEDFMVSSYQTGGTGGASSIPMDSFTLNFTRIKYEYKPQKEDGSLEGAIPAGYDRALNKAS</sequence>
<dbReference type="SUPFAM" id="SSF141452">
    <property type="entry name" value="Hcp1-like"/>
    <property type="match status" value="1"/>
</dbReference>
<dbReference type="PANTHER" id="PTHR36152">
    <property type="entry name" value="CYTOPLASMIC PROTEIN-RELATED"/>
    <property type="match status" value="1"/>
</dbReference>
<dbReference type="InterPro" id="IPR036624">
    <property type="entry name" value="Hcp1-lik_sf"/>
</dbReference>
<dbReference type="Proteomes" id="UP001566331">
    <property type="component" value="Unassembled WGS sequence"/>
</dbReference>
<dbReference type="InterPro" id="IPR053165">
    <property type="entry name" value="HSI-I_assembly_Hcp1"/>
</dbReference>
<evidence type="ECO:0000313" key="2">
    <source>
        <dbReference type="Proteomes" id="UP001566331"/>
    </source>
</evidence>
<organism evidence="1 2">
    <name type="scientific">Luteimonas salinilitoris</name>
    <dbReference type="NCBI Taxonomy" id="3237697"/>
    <lineage>
        <taxon>Bacteria</taxon>
        <taxon>Pseudomonadati</taxon>
        <taxon>Pseudomonadota</taxon>
        <taxon>Gammaproteobacteria</taxon>
        <taxon>Lysobacterales</taxon>
        <taxon>Lysobacteraceae</taxon>
        <taxon>Luteimonas</taxon>
    </lineage>
</organism>
<accession>A0ABV4HRY5</accession>
<dbReference type="InterPro" id="IPR008514">
    <property type="entry name" value="T6SS_Hcp"/>
</dbReference>